<reference evidence="4" key="2">
    <citation type="submission" date="2025-08" db="UniProtKB">
        <authorList>
            <consortium name="Ensembl"/>
        </authorList>
    </citation>
    <scope>IDENTIFICATION</scope>
</reference>
<evidence type="ECO:0000256" key="2">
    <source>
        <dbReference type="SAM" id="Phobius"/>
    </source>
</evidence>
<dbReference type="GO" id="GO:0005615">
    <property type="term" value="C:extracellular space"/>
    <property type="evidence" value="ECO:0007669"/>
    <property type="project" value="UniProtKB-KW"/>
</dbReference>
<dbReference type="Proteomes" id="UP000472265">
    <property type="component" value="Chromosome 20"/>
</dbReference>
<reference evidence="4" key="1">
    <citation type="submission" date="2021-04" db="EMBL/GenBank/DDBJ databases">
        <authorList>
            <consortium name="Wellcome Sanger Institute Data Sharing"/>
        </authorList>
    </citation>
    <scope>NUCLEOTIDE SEQUENCE [LARGE SCALE GENOMIC DNA]</scope>
</reference>
<evidence type="ECO:0000256" key="1">
    <source>
        <dbReference type="ARBA" id="ARBA00022514"/>
    </source>
</evidence>
<evidence type="ECO:0000259" key="3">
    <source>
        <dbReference type="Pfam" id="PF00048"/>
    </source>
</evidence>
<dbReference type="GO" id="GO:0008009">
    <property type="term" value="F:chemokine activity"/>
    <property type="evidence" value="ECO:0007669"/>
    <property type="project" value="InterPro"/>
</dbReference>
<keyword evidence="2" id="KW-1133">Transmembrane helix</keyword>
<dbReference type="Pfam" id="PF00048">
    <property type="entry name" value="IL8"/>
    <property type="match status" value="1"/>
</dbReference>
<proteinExistence type="predicted"/>
<keyword evidence="2" id="KW-0472">Membrane</keyword>
<dbReference type="InterPro" id="IPR036048">
    <property type="entry name" value="Interleukin_8-like_sf"/>
</dbReference>
<dbReference type="InterPro" id="IPR001811">
    <property type="entry name" value="Chemokine_IL8-like_dom"/>
</dbReference>
<dbReference type="Gene3D" id="2.40.50.40">
    <property type="match status" value="1"/>
</dbReference>
<dbReference type="GeneTree" id="ENSGT00940000177288"/>
<accession>A0A671Y8K1</accession>
<evidence type="ECO:0000313" key="5">
    <source>
        <dbReference type="Proteomes" id="UP000472265"/>
    </source>
</evidence>
<name>A0A671Y8K1_SPAAU</name>
<dbReference type="AlphaFoldDB" id="A0A671Y8K1"/>
<feature type="domain" description="Chemokine interleukin-8-like" evidence="3">
    <location>
        <begin position="35"/>
        <end position="94"/>
    </location>
</feature>
<keyword evidence="1" id="KW-0202">Cytokine</keyword>
<evidence type="ECO:0000313" key="4">
    <source>
        <dbReference type="Ensembl" id="ENSSAUP00010059855.1"/>
    </source>
</evidence>
<dbReference type="InParanoid" id="A0A671Y8K1"/>
<dbReference type="GO" id="GO:0006955">
    <property type="term" value="P:immune response"/>
    <property type="evidence" value="ECO:0007669"/>
    <property type="project" value="InterPro"/>
</dbReference>
<organism evidence="4 5">
    <name type="scientific">Sparus aurata</name>
    <name type="common">Gilthead sea bream</name>
    <dbReference type="NCBI Taxonomy" id="8175"/>
    <lineage>
        <taxon>Eukaryota</taxon>
        <taxon>Metazoa</taxon>
        <taxon>Chordata</taxon>
        <taxon>Craniata</taxon>
        <taxon>Vertebrata</taxon>
        <taxon>Euteleostomi</taxon>
        <taxon>Actinopterygii</taxon>
        <taxon>Neopterygii</taxon>
        <taxon>Teleostei</taxon>
        <taxon>Neoteleostei</taxon>
        <taxon>Acanthomorphata</taxon>
        <taxon>Eupercaria</taxon>
        <taxon>Spariformes</taxon>
        <taxon>Sparidae</taxon>
        <taxon>Sparus</taxon>
    </lineage>
</organism>
<dbReference type="Ensembl" id="ENSSAUT00010062782.1">
    <property type="protein sequence ID" value="ENSSAUP00010059855.1"/>
    <property type="gene ID" value="ENSSAUG00010024306.1"/>
</dbReference>
<dbReference type="SUPFAM" id="SSF54117">
    <property type="entry name" value="Interleukin 8-like chemokines"/>
    <property type="match status" value="1"/>
</dbReference>
<keyword evidence="2" id="KW-0812">Transmembrane</keyword>
<sequence length="134" mass="15350">LPFTNQDYNMAVVLCIAVTIQRPRGRTGHMGPSPKCCMKASKHAINEPVTACFEQKKNTFWSCRVHAYIFRTLSTNEECADPGAWWIPRRLKRLQQVSPISQPVHNIAISVFIFIFLFNFYQLSLTNILDGFLS</sequence>
<keyword evidence="5" id="KW-1185">Reference proteome</keyword>
<protein>
    <recommendedName>
        <fullName evidence="3">Chemokine interleukin-8-like domain-containing protein</fullName>
    </recommendedName>
</protein>
<feature type="transmembrane region" description="Helical" evidence="2">
    <location>
        <begin position="103"/>
        <end position="121"/>
    </location>
</feature>
<reference evidence="4" key="3">
    <citation type="submission" date="2025-09" db="UniProtKB">
        <authorList>
            <consortium name="Ensembl"/>
        </authorList>
    </citation>
    <scope>IDENTIFICATION</scope>
</reference>